<dbReference type="InterPro" id="IPR007387">
    <property type="entry name" value="TRAP_DctQ"/>
</dbReference>
<keyword evidence="3" id="KW-1003">Cell membrane</keyword>
<organism evidence="11 12">
    <name type="scientific">Roseibium sediminicola</name>
    <dbReference type="NCBI Taxonomy" id="2933272"/>
    <lineage>
        <taxon>Bacteria</taxon>
        <taxon>Pseudomonadati</taxon>
        <taxon>Pseudomonadota</taxon>
        <taxon>Alphaproteobacteria</taxon>
        <taxon>Hyphomicrobiales</taxon>
        <taxon>Stappiaceae</taxon>
        <taxon>Roseibium</taxon>
    </lineage>
</organism>
<evidence type="ECO:0000256" key="7">
    <source>
        <dbReference type="ARBA" id="ARBA00023136"/>
    </source>
</evidence>
<dbReference type="Proteomes" id="UP001431221">
    <property type="component" value="Unassembled WGS sequence"/>
</dbReference>
<dbReference type="PANTHER" id="PTHR35011:SF10">
    <property type="entry name" value="TRAP TRANSPORTER SMALL PERMEASE PROTEIN"/>
    <property type="match status" value="1"/>
</dbReference>
<evidence type="ECO:0000256" key="4">
    <source>
        <dbReference type="ARBA" id="ARBA00022519"/>
    </source>
</evidence>
<evidence type="ECO:0000256" key="2">
    <source>
        <dbReference type="ARBA" id="ARBA00022448"/>
    </source>
</evidence>
<evidence type="ECO:0000256" key="9">
    <source>
        <dbReference type="RuleBase" id="RU369079"/>
    </source>
</evidence>
<dbReference type="InterPro" id="IPR055348">
    <property type="entry name" value="DctQ"/>
</dbReference>
<protein>
    <recommendedName>
        <fullName evidence="9">TRAP transporter small permease protein</fullName>
    </recommendedName>
</protein>
<dbReference type="RefSeq" id="WP_248160128.1">
    <property type="nucleotide sequence ID" value="NZ_JALNMJ010000044.1"/>
</dbReference>
<keyword evidence="7 9" id="KW-0472">Membrane</keyword>
<comment type="function">
    <text evidence="9">Part of the tripartite ATP-independent periplasmic (TRAP) transport system.</text>
</comment>
<evidence type="ECO:0000256" key="1">
    <source>
        <dbReference type="ARBA" id="ARBA00004429"/>
    </source>
</evidence>
<comment type="subunit">
    <text evidence="9">The complex comprises the extracytoplasmic solute receptor protein and the two transmembrane proteins.</text>
</comment>
<sequence length="173" mass="18879">MRPALLLFDRAATALNRVAGGLAAVLLVHIFLHIVLEIVLRSFFNSSTFVLDEFVGYAIAAMTFLSLGYALNSGSLIRVDLMVGRLRGRPRRWAELFCLAASFAISGYSAWWVGRDALRNWSRGAVSESIAEVPLWLPVGAVWLGLVLLMIQLLACFLRVAAGGELIQSEGAE</sequence>
<keyword evidence="12" id="KW-1185">Reference proteome</keyword>
<reference evidence="11" key="1">
    <citation type="submission" date="2022-04" db="EMBL/GenBank/DDBJ databases">
        <title>Roseibium sp. CAU 1639 isolated from mud.</title>
        <authorList>
            <person name="Kim W."/>
        </authorList>
    </citation>
    <scope>NUCLEOTIDE SEQUENCE</scope>
    <source>
        <strain evidence="11">CAU 1639</strain>
    </source>
</reference>
<feature type="transmembrane region" description="Helical" evidence="9">
    <location>
        <begin position="21"/>
        <end position="42"/>
    </location>
</feature>
<dbReference type="Pfam" id="PF04290">
    <property type="entry name" value="DctQ"/>
    <property type="match status" value="1"/>
</dbReference>
<proteinExistence type="inferred from homology"/>
<feature type="domain" description="Tripartite ATP-independent periplasmic transporters DctQ component" evidence="10">
    <location>
        <begin position="30"/>
        <end position="161"/>
    </location>
</feature>
<evidence type="ECO:0000313" key="12">
    <source>
        <dbReference type="Proteomes" id="UP001431221"/>
    </source>
</evidence>
<comment type="subcellular location">
    <subcellularLocation>
        <location evidence="1 9">Cell inner membrane</location>
        <topology evidence="1 9">Multi-pass membrane protein</topology>
    </subcellularLocation>
</comment>
<feature type="transmembrane region" description="Helical" evidence="9">
    <location>
        <begin position="93"/>
        <end position="113"/>
    </location>
</feature>
<dbReference type="PANTHER" id="PTHR35011">
    <property type="entry name" value="2,3-DIKETO-L-GULONATE TRAP TRANSPORTER SMALL PERMEASE PROTEIN YIAM"/>
    <property type="match status" value="1"/>
</dbReference>
<comment type="similarity">
    <text evidence="8 9">Belongs to the TRAP transporter small permease family.</text>
</comment>
<evidence type="ECO:0000313" key="11">
    <source>
        <dbReference type="EMBL" id="MCK7616144.1"/>
    </source>
</evidence>
<evidence type="ECO:0000259" key="10">
    <source>
        <dbReference type="Pfam" id="PF04290"/>
    </source>
</evidence>
<comment type="caution">
    <text evidence="11">The sequence shown here is derived from an EMBL/GenBank/DDBJ whole genome shotgun (WGS) entry which is preliminary data.</text>
</comment>
<evidence type="ECO:0000256" key="8">
    <source>
        <dbReference type="ARBA" id="ARBA00038436"/>
    </source>
</evidence>
<feature type="transmembrane region" description="Helical" evidence="9">
    <location>
        <begin position="133"/>
        <end position="158"/>
    </location>
</feature>
<dbReference type="EMBL" id="JALNMJ010000044">
    <property type="protein sequence ID" value="MCK7616144.1"/>
    <property type="molecule type" value="Genomic_DNA"/>
</dbReference>
<keyword evidence="4 9" id="KW-0997">Cell inner membrane</keyword>
<keyword evidence="5 9" id="KW-0812">Transmembrane</keyword>
<name>A0ABT0H385_9HYPH</name>
<evidence type="ECO:0000256" key="6">
    <source>
        <dbReference type="ARBA" id="ARBA00022989"/>
    </source>
</evidence>
<keyword evidence="2 9" id="KW-0813">Transport</keyword>
<accession>A0ABT0H385</accession>
<keyword evidence="6 9" id="KW-1133">Transmembrane helix</keyword>
<feature type="transmembrane region" description="Helical" evidence="9">
    <location>
        <begin position="54"/>
        <end position="72"/>
    </location>
</feature>
<gene>
    <name evidence="11" type="ORF">M0H32_28665</name>
</gene>
<evidence type="ECO:0000256" key="5">
    <source>
        <dbReference type="ARBA" id="ARBA00022692"/>
    </source>
</evidence>
<evidence type="ECO:0000256" key="3">
    <source>
        <dbReference type="ARBA" id="ARBA00022475"/>
    </source>
</evidence>